<dbReference type="Proteomes" id="UP000041254">
    <property type="component" value="Unassembled WGS sequence"/>
</dbReference>
<dbReference type="VEuPathDB" id="CryptoDB:Vbra_18086"/>
<dbReference type="Pfam" id="PF13640">
    <property type="entry name" value="2OG-FeII_Oxy_3"/>
    <property type="match status" value="1"/>
</dbReference>
<dbReference type="InParanoid" id="A0A0G4GKG3"/>
<evidence type="ECO:0000313" key="3">
    <source>
        <dbReference type="Proteomes" id="UP000041254"/>
    </source>
</evidence>
<reference evidence="2 3" key="1">
    <citation type="submission" date="2014-11" db="EMBL/GenBank/DDBJ databases">
        <authorList>
            <person name="Zhu J."/>
            <person name="Qi W."/>
            <person name="Song R."/>
        </authorList>
    </citation>
    <scope>NUCLEOTIDE SEQUENCE [LARGE SCALE GENOMIC DNA]</scope>
</reference>
<dbReference type="PhylomeDB" id="A0A0G4GKG3"/>
<dbReference type="Gene3D" id="2.60.120.620">
    <property type="entry name" value="q2cbj1_9rhob like domain"/>
    <property type="match status" value="1"/>
</dbReference>
<dbReference type="STRING" id="1169540.A0A0G4GKG3"/>
<dbReference type="EMBL" id="CDMY01000698">
    <property type="protein sequence ID" value="CEM30464.1"/>
    <property type="molecule type" value="Genomic_DNA"/>
</dbReference>
<dbReference type="PANTHER" id="PTHR33099:SF7">
    <property type="entry name" value="MYND-TYPE DOMAIN-CONTAINING PROTEIN"/>
    <property type="match status" value="1"/>
</dbReference>
<dbReference type="PANTHER" id="PTHR33099">
    <property type="entry name" value="FE2OG DIOXYGENASE DOMAIN-CONTAINING PROTEIN"/>
    <property type="match status" value="1"/>
</dbReference>
<sequence>MKQMTKEESWNAVGDAVRYLKEHESPKGFISGTLDLIPTVKTPARTLEPDCMTHLEASFSSAALEEFYKAHASQSPVGKGNETMTDLEVRKSREVPGDQAMVGSLAGNWTRVIEERICRKVEEEMSPGTRVQADFYKLLVYGEGDFFKDHKDTQRSDDQFASLLVFLPTKYTGGDFLLHEVDDFDGEAFNKETQEALGRKQCRWIAFYSDAVHSVEPILSGYRLVLAYNLRRQGAGGRFKRDAPLARPLQRLVDGMREHFGSPQGDEPWVFQLQHKYTLSSMTPEHLKGIDSTVYQLLSQHFDCDIRLLSAYESEGGNPSFSVIDKTALEDLKKIASFCDGSEYDEYEELLGNLTYIDSGEFEPEEMFSFLTTPHENDDEHTRRFLNYVHRELREPASTRIYQLGPGCQESILGIEEARGYNAILRDPGNEGWVGNEGVSWRFQYISAALRVSARKGKE</sequence>
<keyword evidence="3" id="KW-1185">Reference proteome</keyword>
<gene>
    <name evidence="2" type="ORF">Vbra_18086</name>
</gene>
<proteinExistence type="predicted"/>
<dbReference type="AlphaFoldDB" id="A0A0G4GKG3"/>
<name>A0A0G4GKG3_VITBC</name>
<feature type="domain" description="Prolyl 4-hydroxylase alpha subunit Fe(2+) 2OG dioxygenase" evidence="1">
    <location>
        <begin position="137"/>
        <end position="230"/>
    </location>
</feature>
<dbReference type="OrthoDB" id="27483at2759"/>
<accession>A0A0G4GKG3</accession>
<dbReference type="InterPro" id="IPR044862">
    <property type="entry name" value="Pro_4_hyd_alph_FE2OG_OXY"/>
</dbReference>
<protein>
    <recommendedName>
        <fullName evidence="1">Prolyl 4-hydroxylase alpha subunit Fe(2+) 2OG dioxygenase domain-containing protein</fullName>
    </recommendedName>
</protein>
<organism evidence="2 3">
    <name type="scientific">Vitrella brassicaformis (strain CCMP3155)</name>
    <dbReference type="NCBI Taxonomy" id="1169540"/>
    <lineage>
        <taxon>Eukaryota</taxon>
        <taxon>Sar</taxon>
        <taxon>Alveolata</taxon>
        <taxon>Colpodellida</taxon>
        <taxon>Vitrellaceae</taxon>
        <taxon>Vitrella</taxon>
    </lineage>
</organism>
<evidence type="ECO:0000313" key="2">
    <source>
        <dbReference type="EMBL" id="CEM30464.1"/>
    </source>
</evidence>
<evidence type="ECO:0000259" key="1">
    <source>
        <dbReference type="Pfam" id="PF13640"/>
    </source>
</evidence>